<feature type="region of interest" description="Disordered" evidence="1">
    <location>
        <begin position="34"/>
        <end position="146"/>
    </location>
</feature>
<feature type="compositionally biased region" description="Basic and acidic residues" evidence="1">
    <location>
        <begin position="125"/>
        <end position="139"/>
    </location>
</feature>
<comment type="caution">
    <text evidence="2">The sequence shown here is derived from an EMBL/GenBank/DDBJ whole genome shotgun (WGS) entry which is preliminary data.</text>
</comment>
<proteinExistence type="predicted"/>
<accession>A0A7J7WHZ3</accession>
<dbReference type="EMBL" id="JABWUV010000008">
    <property type="protein sequence ID" value="KAF6336848.1"/>
    <property type="molecule type" value="Genomic_DNA"/>
</dbReference>
<evidence type="ECO:0000313" key="3">
    <source>
        <dbReference type="Proteomes" id="UP000527355"/>
    </source>
</evidence>
<feature type="compositionally biased region" description="Polar residues" evidence="1">
    <location>
        <begin position="59"/>
        <end position="70"/>
    </location>
</feature>
<evidence type="ECO:0000313" key="2">
    <source>
        <dbReference type="EMBL" id="KAF6336848.1"/>
    </source>
</evidence>
<reference evidence="2 3" key="1">
    <citation type="journal article" date="2020" name="Nature">
        <title>Six reference-quality genomes reveal evolution of bat adaptations.</title>
        <authorList>
            <person name="Jebb D."/>
            <person name="Huang Z."/>
            <person name="Pippel M."/>
            <person name="Hughes G.M."/>
            <person name="Lavrichenko K."/>
            <person name="Devanna P."/>
            <person name="Winkler S."/>
            <person name="Jermiin L.S."/>
            <person name="Skirmuntt E.C."/>
            <person name="Katzourakis A."/>
            <person name="Burkitt-Gray L."/>
            <person name="Ray D.A."/>
            <person name="Sullivan K.A.M."/>
            <person name="Roscito J.G."/>
            <person name="Kirilenko B.M."/>
            <person name="Davalos L.M."/>
            <person name="Corthals A.P."/>
            <person name="Power M.L."/>
            <person name="Jones G."/>
            <person name="Ransome R.D."/>
            <person name="Dechmann D.K.N."/>
            <person name="Locatelli A.G."/>
            <person name="Puechmaille S.J."/>
            <person name="Fedrigo O."/>
            <person name="Jarvis E.D."/>
            <person name="Hiller M."/>
            <person name="Vernes S.C."/>
            <person name="Myers E.W."/>
            <person name="Teeling E.C."/>
        </authorList>
    </citation>
    <scope>NUCLEOTIDE SEQUENCE [LARGE SCALE GENOMIC DNA]</scope>
    <source>
        <strain evidence="2">MMyoMyo1</strain>
        <tissue evidence="2">Flight muscle</tissue>
    </source>
</reference>
<name>A0A7J7WHZ3_MYOMY</name>
<keyword evidence="3" id="KW-1185">Reference proteome</keyword>
<dbReference type="AlphaFoldDB" id="A0A7J7WHZ3"/>
<evidence type="ECO:0000256" key="1">
    <source>
        <dbReference type="SAM" id="MobiDB-lite"/>
    </source>
</evidence>
<dbReference type="Proteomes" id="UP000527355">
    <property type="component" value="Unassembled WGS sequence"/>
</dbReference>
<organism evidence="2 3">
    <name type="scientific">Myotis myotis</name>
    <name type="common">Greater mouse-eared bat</name>
    <name type="synonym">Vespertilio myotis</name>
    <dbReference type="NCBI Taxonomy" id="51298"/>
    <lineage>
        <taxon>Eukaryota</taxon>
        <taxon>Metazoa</taxon>
        <taxon>Chordata</taxon>
        <taxon>Craniata</taxon>
        <taxon>Vertebrata</taxon>
        <taxon>Euteleostomi</taxon>
        <taxon>Mammalia</taxon>
        <taxon>Eutheria</taxon>
        <taxon>Laurasiatheria</taxon>
        <taxon>Chiroptera</taxon>
        <taxon>Yangochiroptera</taxon>
        <taxon>Vespertilionidae</taxon>
        <taxon>Myotis</taxon>
    </lineage>
</organism>
<gene>
    <name evidence="2" type="ORF">mMyoMyo1_012057</name>
</gene>
<sequence>MSNLQCPDLPPRTHTSIRGQTYIRVPDLHAKAQKAIPGPCPRTLYPVLHRGPDLHSSLDQHSMSQRSTLDSDLYPGPKATLQCPDLPPRTHTSIRGPDIHSGPTSSCKGTEGHSRAQSRTLYPVLHRDPDIHSSPDRHAMKQRSSP</sequence>
<protein>
    <submittedName>
        <fullName evidence="2">Uncharacterized protein</fullName>
    </submittedName>
</protein>